<dbReference type="InParanoid" id="A0A0C3KL11"/>
<dbReference type="Proteomes" id="UP000054217">
    <property type="component" value="Unassembled WGS sequence"/>
</dbReference>
<dbReference type="HOGENOM" id="CLU_1845930_0_0_1"/>
<proteinExistence type="predicted"/>
<keyword evidence="2" id="KW-1185">Reference proteome</keyword>
<reference evidence="2" key="2">
    <citation type="submission" date="2015-01" db="EMBL/GenBank/DDBJ databases">
        <title>Evolutionary Origins and Diversification of the Mycorrhizal Mutualists.</title>
        <authorList>
            <consortium name="DOE Joint Genome Institute"/>
            <consortium name="Mycorrhizal Genomics Consortium"/>
            <person name="Kohler A."/>
            <person name="Kuo A."/>
            <person name="Nagy L.G."/>
            <person name="Floudas D."/>
            <person name="Copeland A."/>
            <person name="Barry K.W."/>
            <person name="Cichocki N."/>
            <person name="Veneault-Fourrey C."/>
            <person name="LaButti K."/>
            <person name="Lindquist E.A."/>
            <person name="Lipzen A."/>
            <person name="Lundell T."/>
            <person name="Morin E."/>
            <person name="Murat C."/>
            <person name="Riley R."/>
            <person name="Ohm R."/>
            <person name="Sun H."/>
            <person name="Tunlid A."/>
            <person name="Henrissat B."/>
            <person name="Grigoriev I.V."/>
            <person name="Hibbett D.S."/>
            <person name="Martin F."/>
        </authorList>
    </citation>
    <scope>NUCLEOTIDE SEQUENCE [LARGE SCALE GENOMIC DNA]</scope>
    <source>
        <strain evidence="2">Marx 270</strain>
    </source>
</reference>
<sequence length="139" mass="15950">MDASTWHDIVFFDWEKTAPCKLERIEHCKELQEKLHEFLALHTSYSLPSRPSMRQPSQTLKWKRTSQYLRVVPASQRENLKIWLTNAYGKYEVFCALEDTPSASPSLLRSSNSQPFFSSSTDIAWITISTCTAATVVCT</sequence>
<evidence type="ECO:0000313" key="1">
    <source>
        <dbReference type="EMBL" id="KIO10282.1"/>
    </source>
</evidence>
<dbReference type="AlphaFoldDB" id="A0A0C3KL11"/>
<organism evidence="1 2">
    <name type="scientific">Pisolithus tinctorius Marx 270</name>
    <dbReference type="NCBI Taxonomy" id="870435"/>
    <lineage>
        <taxon>Eukaryota</taxon>
        <taxon>Fungi</taxon>
        <taxon>Dikarya</taxon>
        <taxon>Basidiomycota</taxon>
        <taxon>Agaricomycotina</taxon>
        <taxon>Agaricomycetes</taxon>
        <taxon>Agaricomycetidae</taxon>
        <taxon>Boletales</taxon>
        <taxon>Sclerodermatineae</taxon>
        <taxon>Pisolithaceae</taxon>
        <taxon>Pisolithus</taxon>
    </lineage>
</organism>
<name>A0A0C3KL11_PISTI</name>
<dbReference type="EMBL" id="KN831952">
    <property type="protein sequence ID" value="KIO10282.1"/>
    <property type="molecule type" value="Genomic_DNA"/>
</dbReference>
<reference evidence="1 2" key="1">
    <citation type="submission" date="2014-04" db="EMBL/GenBank/DDBJ databases">
        <authorList>
            <consortium name="DOE Joint Genome Institute"/>
            <person name="Kuo A."/>
            <person name="Kohler A."/>
            <person name="Costa M.D."/>
            <person name="Nagy L.G."/>
            <person name="Floudas D."/>
            <person name="Copeland A."/>
            <person name="Barry K.W."/>
            <person name="Cichocki N."/>
            <person name="Veneault-Fourrey C."/>
            <person name="LaButti K."/>
            <person name="Lindquist E.A."/>
            <person name="Lipzen A."/>
            <person name="Lundell T."/>
            <person name="Morin E."/>
            <person name="Murat C."/>
            <person name="Sun H."/>
            <person name="Tunlid A."/>
            <person name="Henrissat B."/>
            <person name="Grigoriev I.V."/>
            <person name="Hibbett D.S."/>
            <person name="Martin F."/>
            <person name="Nordberg H.P."/>
            <person name="Cantor M.N."/>
            <person name="Hua S.X."/>
        </authorList>
    </citation>
    <scope>NUCLEOTIDE SEQUENCE [LARGE SCALE GENOMIC DNA]</scope>
    <source>
        <strain evidence="1 2">Marx 270</strain>
    </source>
</reference>
<evidence type="ECO:0000313" key="2">
    <source>
        <dbReference type="Proteomes" id="UP000054217"/>
    </source>
</evidence>
<accession>A0A0C3KL11</accession>
<gene>
    <name evidence="1" type="ORF">M404DRAFT_995481</name>
</gene>
<dbReference type="OrthoDB" id="10465832at2759"/>
<protein>
    <submittedName>
        <fullName evidence="1">Uncharacterized protein</fullName>
    </submittedName>
</protein>